<feature type="domain" description="SnoaL-like" evidence="1">
    <location>
        <begin position="123"/>
        <end position="216"/>
    </location>
</feature>
<organism evidence="2 3">
    <name type="scientific">Ornithinibacillus salinisoli</name>
    <dbReference type="NCBI Taxonomy" id="1848459"/>
    <lineage>
        <taxon>Bacteria</taxon>
        <taxon>Bacillati</taxon>
        <taxon>Bacillota</taxon>
        <taxon>Bacilli</taxon>
        <taxon>Bacillales</taxon>
        <taxon>Bacillaceae</taxon>
        <taxon>Ornithinibacillus</taxon>
    </lineage>
</organism>
<dbReference type="SUPFAM" id="SSF54427">
    <property type="entry name" value="NTF2-like"/>
    <property type="match status" value="2"/>
</dbReference>
<gene>
    <name evidence="2" type="ORF">ACFSJF_05610</name>
</gene>
<dbReference type="InterPro" id="IPR032710">
    <property type="entry name" value="NTF2-like_dom_sf"/>
</dbReference>
<keyword evidence="3" id="KW-1185">Reference proteome</keyword>
<dbReference type="InterPro" id="IPR037401">
    <property type="entry name" value="SnoaL-like"/>
</dbReference>
<proteinExistence type="predicted"/>
<evidence type="ECO:0000313" key="2">
    <source>
        <dbReference type="EMBL" id="MFD2043739.1"/>
    </source>
</evidence>
<evidence type="ECO:0000259" key="1">
    <source>
        <dbReference type="Pfam" id="PF12680"/>
    </source>
</evidence>
<dbReference type="Pfam" id="PF12680">
    <property type="entry name" value="SnoaL_2"/>
    <property type="match status" value="1"/>
</dbReference>
<name>A0ABW4VX50_9BACI</name>
<dbReference type="Proteomes" id="UP001597383">
    <property type="component" value="Unassembled WGS sequence"/>
</dbReference>
<evidence type="ECO:0000313" key="3">
    <source>
        <dbReference type="Proteomes" id="UP001597383"/>
    </source>
</evidence>
<dbReference type="EMBL" id="JBHUHQ010000011">
    <property type="protein sequence ID" value="MFD2043739.1"/>
    <property type="molecule type" value="Genomic_DNA"/>
</dbReference>
<comment type="caution">
    <text evidence="2">The sequence shown here is derived from an EMBL/GenBank/DDBJ whole genome shotgun (WGS) entry which is preliminary data.</text>
</comment>
<reference evidence="3" key="1">
    <citation type="journal article" date="2019" name="Int. J. Syst. Evol. Microbiol.">
        <title>The Global Catalogue of Microorganisms (GCM) 10K type strain sequencing project: providing services to taxonomists for standard genome sequencing and annotation.</title>
        <authorList>
            <consortium name="The Broad Institute Genomics Platform"/>
            <consortium name="The Broad Institute Genome Sequencing Center for Infectious Disease"/>
            <person name="Wu L."/>
            <person name="Ma J."/>
        </authorList>
    </citation>
    <scope>NUCLEOTIDE SEQUENCE [LARGE SCALE GENOMIC DNA]</scope>
    <source>
        <strain evidence="3">R28</strain>
    </source>
</reference>
<accession>A0ABW4VX50</accession>
<protein>
    <submittedName>
        <fullName evidence="2">Nuclear transport factor 2 family protein</fullName>
    </submittedName>
</protein>
<dbReference type="RefSeq" id="WP_377555793.1">
    <property type="nucleotide sequence ID" value="NZ_JBHUHQ010000011.1"/>
</dbReference>
<dbReference type="Gene3D" id="3.10.450.50">
    <property type="match status" value="2"/>
</dbReference>
<sequence>MVHDNYTNLVRNYFKAYETKERGILEELLSRDFTFSSPVDDQINRETYFERCWPSCKDIHEYHIQNIFTDENEAFVRYECKLNSGANFQNMEHFRFIDNQIKEVIVYFGFDLRKESSEVARAKRFSEAFAIGNVDYIFENIAEDVEWHFVGESKLQGREAVINMLEPMRGVVSEEYKTNNILIDGNKTVIEGTMKMSNENGEDQLYAYCDIYTFANTSKDTIKELTAYLIELPNGEVQNKK</sequence>